<organism evidence="1 2">
    <name type="scientific">Burkholderia stabilis</name>
    <dbReference type="NCBI Taxonomy" id="95485"/>
    <lineage>
        <taxon>Bacteria</taxon>
        <taxon>Pseudomonadati</taxon>
        <taxon>Pseudomonadota</taxon>
        <taxon>Betaproteobacteria</taxon>
        <taxon>Burkholderiales</taxon>
        <taxon>Burkholderiaceae</taxon>
        <taxon>Burkholderia</taxon>
        <taxon>Burkholderia cepacia complex</taxon>
    </lineage>
</organism>
<name>A0A4Q2AIQ6_9BURK</name>
<dbReference type="AlphaFoldDB" id="A0A4Q2AIQ6"/>
<evidence type="ECO:0000313" key="2">
    <source>
        <dbReference type="Proteomes" id="UP000289650"/>
    </source>
</evidence>
<dbReference type="EMBL" id="QWEX01000002">
    <property type="protein sequence ID" value="RXV68970.1"/>
    <property type="molecule type" value="Genomic_DNA"/>
</dbReference>
<dbReference type="Proteomes" id="UP000289650">
    <property type="component" value="Unassembled WGS sequence"/>
</dbReference>
<proteinExistence type="predicted"/>
<accession>A0A4Q2AIQ6</accession>
<comment type="caution">
    <text evidence="1">The sequence shown here is derived from an EMBL/GenBank/DDBJ whole genome shotgun (WGS) entry which is preliminary data.</text>
</comment>
<gene>
    <name evidence="1" type="ORF">D1006_28120</name>
</gene>
<sequence>MQFVATANLHGRDDTARVGAHISRTHQVDTNDIFFIYRVSAQDIDIAPPTRLTGFQTGEAIDACMV</sequence>
<reference evidence="1 2" key="1">
    <citation type="submission" date="2018-08" db="EMBL/GenBank/DDBJ databases">
        <title>Mountain-cultivated ginseng endophyte, Burkholderia stabilis and its activity against ginseng root rot disease.</title>
        <authorList>
            <person name="Tapan Kumar M."/>
            <person name="Bae H."/>
            <person name="Shanmugam G."/>
            <person name="Jeon J."/>
        </authorList>
    </citation>
    <scope>NUCLEOTIDE SEQUENCE [LARGE SCALE GENOMIC DNA]</scope>
    <source>
        <strain evidence="1 2">EB159</strain>
    </source>
</reference>
<protein>
    <submittedName>
        <fullName evidence="1">Uncharacterized protein</fullName>
    </submittedName>
</protein>
<evidence type="ECO:0000313" key="1">
    <source>
        <dbReference type="EMBL" id="RXV68970.1"/>
    </source>
</evidence>